<dbReference type="InterPro" id="IPR005123">
    <property type="entry name" value="Oxoglu/Fe-dep_dioxygenase_dom"/>
</dbReference>
<dbReference type="Gene3D" id="2.60.120.620">
    <property type="entry name" value="q2cbj1_9rhob like domain"/>
    <property type="match status" value="1"/>
</dbReference>
<comment type="similarity">
    <text evidence="1">Belongs to the iron/ascorbate-dependent oxidoreductase family.</text>
</comment>
<dbReference type="GO" id="GO:0016706">
    <property type="term" value="F:2-oxoglutarate-dependent dioxygenase activity"/>
    <property type="evidence" value="ECO:0007669"/>
    <property type="project" value="UniProtKB-ARBA"/>
</dbReference>
<gene>
    <name evidence="3" type="ORF">SAMN04487905_1253</name>
</gene>
<keyword evidence="3" id="KW-0223">Dioxygenase</keyword>
<dbReference type="OrthoDB" id="321649at2"/>
<dbReference type="InterPro" id="IPR008775">
    <property type="entry name" value="Phytyl_CoA_dOase-like"/>
</dbReference>
<dbReference type="Pfam" id="PF05721">
    <property type="entry name" value="PhyH"/>
    <property type="match status" value="1"/>
</dbReference>
<keyword evidence="1" id="KW-0408">Iron</keyword>
<keyword evidence="1" id="KW-0560">Oxidoreductase</keyword>
<organism evidence="3 4">
    <name type="scientific">Actinopolyspora xinjiangensis</name>
    <dbReference type="NCBI Taxonomy" id="405564"/>
    <lineage>
        <taxon>Bacteria</taxon>
        <taxon>Bacillati</taxon>
        <taxon>Actinomycetota</taxon>
        <taxon>Actinomycetes</taxon>
        <taxon>Actinopolysporales</taxon>
        <taxon>Actinopolysporaceae</taxon>
        <taxon>Actinopolyspora</taxon>
    </lineage>
</organism>
<evidence type="ECO:0000313" key="4">
    <source>
        <dbReference type="Proteomes" id="UP000199497"/>
    </source>
</evidence>
<dbReference type="STRING" id="405564.SAMN04487905_1253"/>
<dbReference type="Proteomes" id="UP000199497">
    <property type="component" value="Unassembled WGS sequence"/>
</dbReference>
<proteinExistence type="inferred from homology"/>
<evidence type="ECO:0000256" key="1">
    <source>
        <dbReference type="RuleBase" id="RU003682"/>
    </source>
</evidence>
<evidence type="ECO:0000313" key="3">
    <source>
        <dbReference type="EMBL" id="SDP97292.1"/>
    </source>
</evidence>
<evidence type="ECO:0000259" key="2">
    <source>
        <dbReference type="PROSITE" id="PS51471"/>
    </source>
</evidence>
<sequence length="286" mass="31368">MTAIHVCRGTLDDEERGDLVFAGDLVIFPGVTALDAFRDRVDELVRAELGTTDPESAQFALAPTEYLDAVREARQRVRDDTAAHRLLLTALENTGLAACDTYWDWVHLRVLPHGKEHAGAGTNWHRDTWASNLYAQTNWWTPIYPITAGRTITFSPAQWSEAVANTSSEWGPRAYRGSGAENAGGAVTPQLAPPQPTVPELQVVINPGDLLCFSGAHLHGTVPNESGRTRFSVEVRTLCRTDVEQGRGAPNVDGHASRSRHQWFHHVVDGTSLRSRTAFGFRAGPL</sequence>
<reference evidence="4" key="1">
    <citation type="submission" date="2016-10" db="EMBL/GenBank/DDBJ databases">
        <authorList>
            <person name="Varghese N."/>
            <person name="Submissions S."/>
        </authorList>
    </citation>
    <scope>NUCLEOTIDE SEQUENCE [LARGE SCALE GENOMIC DNA]</scope>
    <source>
        <strain evidence="4">DSM 46732</strain>
    </source>
</reference>
<feature type="domain" description="Fe2OG dioxygenase" evidence="2">
    <location>
        <begin position="102"/>
        <end position="241"/>
    </location>
</feature>
<dbReference type="SUPFAM" id="SSF51197">
    <property type="entry name" value="Clavaminate synthase-like"/>
    <property type="match status" value="1"/>
</dbReference>
<dbReference type="PROSITE" id="PS51471">
    <property type="entry name" value="FE2OG_OXY"/>
    <property type="match status" value="1"/>
</dbReference>
<name>A0A1H0X2Z6_9ACTN</name>
<keyword evidence="1" id="KW-0479">Metal-binding</keyword>
<dbReference type="AlphaFoldDB" id="A0A1H0X2Z6"/>
<keyword evidence="4" id="KW-1185">Reference proteome</keyword>
<dbReference type="GO" id="GO:0046872">
    <property type="term" value="F:metal ion binding"/>
    <property type="evidence" value="ECO:0007669"/>
    <property type="project" value="UniProtKB-KW"/>
</dbReference>
<accession>A0A1H0X2Z6</accession>
<dbReference type="RefSeq" id="WP_092604708.1">
    <property type="nucleotide sequence ID" value="NZ_FNJR01000025.1"/>
</dbReference>
<protein>
    <submittedName>
        <fullName evidence="3">Phytanoyl-CoA dioxygenase (PhyH)</fullName>
    </submittedName>
</protein>
<dbReference type="EMBL" id="FNJR01000025">
    <property type="protein sequence ID" value="SDP97292.1"/>
    <property type="molecule type" value="Genomic_DNA"/>
</dbReference>